<dbReference type="GO" id="GO:0016810">
    <property type="term" value="F:hydrolase activity, acting on carbon-nitrogen (but not peptide) bonds"/>
    <property type="evidence" value="ECO:0007669"/>
    <property type="project" value="InterPro"/>
</dbReference>
<dbReference type="InterPro" id="IPR005084">
    <property type="entry name" value="CBM6"/>
</dbReference>
<dbReference type="PANTHER" id="PTHR10587:SF133">
    <property type="entry name" value="CHITIN DEACETYLASE 1-RELATED"/>
    <property type="match status" value="1"/>
</dbReference>
<evidence type="ECO:0000313" key="6">
    <source>
        <dbReference type="EMBL" id="PYE48022.1"/>
    </source>
</evidence>
<evidence type="ECO:0000256" key="1">
    <source>
        <dbReference type="ARBA" id="ARBA00022723"/>
    </source>
</evidence>
<dbReference type="Gene3D" id="3.20.20.370">
    <property type="entry name" value="Glycoside hydrolase/deacetylase"/>
    <property type="match status" value="1"/>
</dbReference>
<keyword evidence="3" id="KW-0732">Signal</keyword>
<gene>
    <name evidence="6" type="ORF">DFQ00_11084</name>
    <name evidence="7" type="ORF">HUB98_01635</name>
</gene>
<evidence type="ECO:0000256" key="2">
    <source>
        <dbReference type="ARBA" id="ARBA00022801"/>
    </source>
</evidence>
<dbReference type="PROSITE" id="PS51175">
    <property type="entry name" value="CBM6"/>
    <property type="match status" value="1"/>
</dbReference>
<dbReference type="CDD" id="cd04078">
    <property type="entry name" value="CBM36_xylanase-like"/>
    <property type="match status" value="1"/>
</dbReference>
<dbReference type="EMBL" id="QJSW01000010">
    <property type="protein sequence ID" value="PYE48022.1"/>
    <property type="molecule type" value="Genomic_DNA"/>
</dbReference>
<dbReference type="GO" id="GO:0016020">
    <property type="term" value="C:membrane"/>
    <property type="evidence" value="ECO:0007669"/>
    <property type="project" value="TreeGrafter"/>
</dbReference>
<dbReference type="AlphaFoldDB" id="A0A2V4VNZ1"/>
<dbReference type="Proteomes" id="UP000509327">
    <property type="component" value="Chromosome"/>
</dbReference>
<evidence type="ECO:0000259" key="4">
    <source>
        <dbReference type="PROSITE" id="PS51175"/>
    </source>
</evidence>
<dbReference type="CDD" id="cd10953">
    <property type="entry name" value="CE4_SlAXE_like"/>
    <property type="match status" value="1"/>
</dbReference>
<evidence type="ECO:0000313" key="9">
    <source>
        <dbReference type="Proteomes" id="UP000509327"/>
    </source>
</evidence>
<dbReference type="GO" id="GO:0005975">
    <property type="term" value="P:carbohydrate metabolic process"/>
    <property type="evidence" value="ECO:0007669"/>
    <property type="project" value="InterPro"/>
</dbReference>
<evidence type="ECO:0000256" key="3">
    <source>
        <dbReference type="SAM" id="SignalP"/>
    </source>
</evidence>
<dbReference type="InterPro" id="IPR002509">
    <property type="entry name" value="NODB_dom"/>
</dbReference>
<dbReference type="Pfam" id="PF03422">
    <property type="entry name" value="CBM_6"/>
    <property type="match status" value="1"/>
</dbReference>
<evidence type="ECO:0000259" key="5">
    <source>
        <dbReference type="PROSITE" id="PS51677"/>
    </source>
</evidence>
<keyword evidence="2" id="KW-0378">Hydrolase</keyword>
<feature type="domain" description="NodB homology" evidence="5">
    <location>
        <begin position="38"/>
        <end position="213"/>
    </location>
</feature>
<reference evidence="6 8" key="1">
    <citation type="submission" date="2018-06" db="EMBL/GenBank/DDBJ databases">
        <title>Genomic Encyclopedia of Type Strains, Phase III (KMG-III): the genomes of soil and plant-associated and newly described type strains.</title>
        <authorList>
            <person name="Whitman W."/>
        </authorList>
    </citation>
    <scope>NUCLEOTIDE SEQUENCE [LARGE SCALE GENOMIC DNA]</scope>
    <source>
        <strain evidence="6 8">CECT 7022</strain>
    </source>
</reference>
<feature type="chain" id="PRO_5039068905" evidence="3">
    <location>
        <begin position="22"/>
        <end position="354"/>
    </location>
</feature>
<dbReference type="SUPFAM" id="SSF88713">
    <property type="entry name" value="Glycoside hydrolase/deacetylase"/>
    <property type="match status" value="1"/>
</dbReference>
<dbReference type="PROSITE" id="PS51677">
    <property type="entry name" value="NODB"/>
    <property type="match status" value="1"/>
</dbReference>
<reference evidence="7 9" key="2">
    <citation type="submission" date="2020-06" db="EMBL/GenBank/DDBJ databases">
        <title>Complete genome of Paenibacillus barcinonensis KACC11450.</title>
        <authorList>
            <person name="Kim M."/>
            <person name="Park Y.-J."/>
            <person name="Shin J.-H."/>
        </authorList>
    </citation>
    <scope>NUCLEOTIDE SEQUENCE [LARGE SCALE GENOMIC DNA]</scope>
    <source>
        <strain evidence="7 9">KACC11450</strain>
    </source>
</reference>
<dbReference type="Proteomes" id="UP000247790">
    <property type="component" value="Unassembled WGS sequence"/>
</dbReference>
<protein>
    <submittedName>
        <fullName evidence="6">Peptidoglycan/xylan/chitin deacetylase (PgdA/CDA1 family)</fullName>
    </submittedName>
    <submittedName>
        <fullName evidence="7">Polysaccharide deacetylase family protein</fullName>
    </submittedName>
</protein>
<sequence length="354" mass="37780">MFKSKLFKAVMSVALFGSLLAIPPLPSVSAADASCPNGYVGLTFDDGPSNNTNNILNALKQAGLRATMFNTGQNAQNNQALVRAQVAAGMWIGNHSYTHPDMTKLNASQMASEITRTQQTIQSITGTTPTLFRPPYGATNATLKSVISQNGLREMLWNVDSQDWNGASASQIVAAVNRMASGDVILMHDQYQTTLQAIPQIAQNLKNRGLCAGMISPATGRAVAPDGGTNNPPATTVRIETENMTKSGQYTSNISSPFNGVVLYANNDAVRTTHNFTTGTHSFSLRGASNNNNMARVDLRIGGQTKGTFYFGGSSPAVYTLNNISHGTGNQTIELIVTADDGTWDAYLDYLEIS</sequence>
<dbReference type="EMBL" id="CP054614">
    <property type="protein sequence ID" value="QKS55139.1"/>
    <property type="molecule type" value="Genomic_DNA"/>
</dbReference>
<organism evidence="6 8">
    <name type="scientific">Paenibacillus barcinonensis</name>
    <dbReference type="NCBI Taxonomy" id="198119"/>
    <lineage>
        <taxon>Bacteria</taxon>
        <taxon>Bacillati</taxon>
        <taxon>Bacillota</taxon>
        <taxon>Bacilli</taxon>
        <taxon>Bacillales</taxon>
        <taxon>Paenibacillaceae</taxon>
        <taxon>Paenibacillus</taxon>
    </lineage>
</organism>
<name>A0A2V4VNZ1_PAEBA</name>
<dbReference type="Pfam" id="PF01522">
    <property type="entry name" value="Polysacc_deac_1"/>
    <property type="match status" value="1"/>
</dbReference>
<proteinExistence type="predicted"/>
<dbReference type="GO" id="GO:0030246">
    <property type="term" value="F:carbohydrate binding"/>
    <property type="evidence" value="ECO:0007669"/>
    <property type="project" value="InterPro"/>
</dbReference>
<dbReference type="InterPro" id="IPR050248">
    <property type="entry name" value="Polysacc_deacetylase_ArnD"/>
</dbReference>
<evidence type="ECO:0000313" key="7">
    <source>
        <dbReference type="EMBL" id="QKS55139.1"/>
    </source>
</evidence>
<dbReference type="SUPFAM" id="SSF49785">
    <property type="entry name" value="Galactose-binding domain-like"/>
    <property type="match status" value="1"/>
</dbReference>
<keyword evidence="9" id="KW-1185">Reference proteome</keyword>
<dbReference type="OrthoDB" id="9812065at2"/>
<accession>A0A2V4VNZ1</accession>
<dbReference type="InterPro" id="IPR008979">
    <property type="entry name" value="Galactose-bd-like_sf"/>
</dbReference>
<feature type="signal peptide" evidence="3">
    <location>
        <begin position="1"/>
        <end position="21"/>
    </location>
</feature>
<evidence type="ECO:0000313" key="8">
    <source>
        <dbReference type="Proteomes" id="UP000247790"/>
    </source>
</evidence>
<feature type="domain" description="CBM6" evidence="4">
    <location>
        <begin position="237"/>
        <end position="354"/>
    </location>
</feature>
<dbReference type="InterPro" id="IPR011330">
    <property type="entry name" value="Glyco_hydro/deAcase_b/a-brl"/>
</dbReference>
<keyword evidence="1" id="KW-0479">Metal-binding</keyword>
<dbReference type="RefSeq" id="WP_110897563.1">
    <property type="nucleotide sequence ID" value="NZ_CP054614.1"/>
</dbReference>
<dbReference type="Gene3D" id="2.60.120.260">
    <property type="entry name" value="Galactose-binding domain-like"/>
    <property type="match status" value="1"/>
</dbReference>
<dbReference type="GO" id="GO:0046872">
    <property type="term" value="F:metal ion binding"/>
    <property type="evidence" value="ECO:0007669"/>
    <property type="project" value="UniProtKB-KW"/>
</dbReference>
<dbReference type="PANTHER" id="PTHR10587">
    <property type="entry name" value="GLYCOSYL TRANSFERASE-RELATED"/>
    <property type="match status" value="1"/>
</dbReference>